<dbReference type="HOGENOM" id="CLU_698268_0_0_1"/>
<name>A0A067MIW3_BOTB1</name>
<organism evidence="2 3">
    <name type="scientific">Botryobasidium botryosum (strain FD-172 SS1)</name>
    <dbReference type="NCBI Taxonomy" id="930990"/>
    <lineage>
        <taxon>Eukaryota</taxon>
        <taxon>Fungi</taxon>
        <taxon>Dikarya</taxon>
        <taxon>Basidiomycota</taxon>
        <taxon>Agaricomycotina</taxon>
        <taxon>Agaricomycetes</taxon>
        <taxon>Cantharellales</taxon>
        <taxon>Botryobasidiaceae</taxon>
        <taxon>Botryobasidium</taxon>
    </lineage>
</organism>
<evidence type="ECO:0000256" key="1">
    <source>
        <dbReference type="SAM" id="MobiDB-lite"/>
    </source>
</evidence>
<feature type="compositionally biased region" description="Basic and acidic residues" evidence="1">
    <location>
        <begin position="287"/>
        <end position="302"/>
    </location>
</feature>
<dbReference type="InParanoid" id="A0A067MIW3"/>
<feature type="region of interest" description="Disordered" evidence="1">
    <location>
        <begin position="1"/>
        <end position="26"/>
    </location>
</feature>
<dbReference type="Proteomes" id="UP000027195">
    <property type="component" value="Unassembled WGS sequence"/>
</dbReference>
<sequence length="395" mass="44003">MSQASHSTEPKASPGPRTSATPSAHRLKCGCTPESHVLTPKDLDERYAGPSRLAEIAESVWGEFYTDKEANYDRTCTHQPNCFEYSSRRERIEKALYHIRAHQADTPLDFVVDGVRPHAMEDLYRDDYLALLRVKFPNFLPNIIFLAKVYDGDDCRREDTTPMVEDEEDASESLSSLWGKSIPRLFCPILSNMRKREWFENGMLKTEAFRSWSMDPGLLLEDLPGAKLLFCMNEVDFALVPPAAIREAAEASLQAVHERGWIVGSVAPQYILVGMAKQDEQEDEDLNEHRDWHEQGENGHEDGSEETEDGDYGREDGSVSEDDEGNDGDGEGDSQGVVGGGGGEGVASEASSNAVRVLFMDLSKARKAIKADRESEMQDLQKILDAIPSFVHTSP</sequence>
<feature type="region of interest" description="Disordered" evidence="1">
    <location>
        <begin position="279"/>
        <end position="350"/>
    </location>
</feature>
<reference evidence="3" key="1">
    <citation type="journal article" date="2014" name="Proc. Natl. Acad. Sci. U.S.A.">
        <title>Extensive sampling of basidiomycete genomes demonstrates inadequacy of the white-rot/brown-rot paradigm for wood decay fungi.</title>
        <authorList>
            <person name="Riley R."/>
            <person name="Salamov A.A."/>
            <person name="Brown D.W."/>
            <person name="Nagy L.G."/>
            <person name="Floudas D."/>
            <person name="Held B.W."/>
            <person name="Levasseur A."/>
            <person name="Lombard V."/>
            <person name="Morin E."/>
            <person name="Otillar R."/>
            <person name="Lindquist E.A."/>
            <person name="Sun H."/>
            <person name="LaButti K.M."/>
            <person name="Schmutz J."/>
            <person name="Jabbour D."/>
            <person name="Luo H."/>
            <person name="Baker S.E."/>
            <person name="Pisabarro A.G."/>
            <person name="Walton J.D."/>
            <person name="Blanchette R.A."/>
            <person name="Henrissat B."/>
            <person name="Martin F."/>
            <person name="Cullen D."/>
            <person name="Hibbett D.S."/>
            <person name="Grigoriev I.V."/>
        </authorList>
    </citation>
    <scope>NUCLEOTIDE SEQUENCE [LARGE SCALE GENOMIC DNA]</scope>
    <source>
        <strain evidence="3">FD-172 SS1</strain>
    </source>
</reference>
<evidence type="ECO:0000313" key="2">
    <source>
        <dbReference type="EMBL" id="KDQ14670.1"/>
    </source>
</evidence>
<gene>
    <name evidence="2" type="ORF">BOTBODRAFT_32421</name>
</gene>
<keyword evidence="3" id="KW-1185">Reference proteome</keyword>
<evidence type="ECO:0000313" key="3">
    <source>
        <dbReference type="Proteomes" id="UP000027195"/>
    </source>
</evidence>
<feature type="compositionally biased region" description="Acidic residues" evidence="1">
    <location>
        <begin position="318"/>
        <end position="332"/>
    </location>
</feature>
<protein>
    <submittedName>
        <fullName evidence="2">Uncharacterized protein</fullName>
    </submittedName>
</protein>
<dbReference type="EMBL" id="KL198036">
    <property type="protein sequence ID" value="KDQ14670.1"/>
    <property type="molecule type" value="Genomic_DNA"/>
</dbReference>
<proteinExistence type="predicted"/>
<accession>A0A067MIW3</accession>
<dbReference type="AlphaFoldDB" id="A0A067MIW3"/>